<evidence type="ECO:0000313" key="1">
    <source>
        <dbReference type="EMBL" id="MBO0949449.1"/>
    </source>
</evidence>
<proteinExistence type="predicted"/>
<accession>A0ABS3JHG0</accession>
<reference evidence="1 2" key="1">
    <citation type="submission" date="2021-03" db="EMBL/GenBank/DDBJ databases">
        <title>Fibrella sp. HMF5405 genome sequencing and assembly.</title>
        <authorList>
            <person name="Kang H."/>
            <person name="Kim H."/>
            <person name="Bae S."/>
            <person name="Joh K."/>
        </authorList>
    </citation>
    <scope>NUCLEOTIDE SEQUENCE [LARGE SCALE GENOMIC DNA]</scope>
    <source>
        <strain evidence="1 2">HMF5405</strain>
    </source>
</reference>
<dbReference type="InterPro" id="IPR019619">
    <property type="entry name" value="DUF2490"/>
</dbReference>
<dbReference type="EMBL" id="JAFMYW010000003">
    <property type="protein sequence ID" value="MBO0949449.1"/>
    <property type="molecule type" value="Genomic_DNA"/>
</dbReference>
<organism evidence="1 2">
    <name type="scientific">Fibrella forsythiae</name>
    <dbReference type="NCBI Taxonomy" id="2817061"/>
    <lineage>
        <taxon>Bacteria</taxon>
        <taxon>Pseudomonadati</taxon>
        <taxon>Bacteroidota</taxon>
        <taxon>Cytophagia</taxon>
        <taxon>Cytophagales</taxon>
        <taxon>Spirosomataceae</taxon>
        <taxon>Fibrella</taxon>
    </lineage>
</organism>
<dbReference type="Pfam" id="PF10677">
    <property type="entry name" value="DUF2490"/>
    <property type="match status" value="1"/>
</dbReference>
<sequence length="245" mass="28621">MRHWSPFFYCLITPFFFAINTRAQTYRHTAVWTRIAPSYSLSKNWTLLSDLYFRRQSNPNQGPAHLLDSPLVWAGRVGASYRTKHWQYSLFPAVYFYTYPALGTAADLKRTPVPEWRPTAMAEWTLDVPHKSIIRLRVGYEYRLYTPSEPADVGRLRFRALWRRTIGNRAYGQVWNESLVAAPPNFEANGNRFEINRTNLSAGYALSNISTVEVGYQFTHRQRRSLVEFDDEHALTLTLYLKLNQ</sequence>
<dbReference type="Proteomes" id="UP000664628">
    <property type="component" value="Unassembled WGS sequence"/>
</dbReference>
<gene>
    <name evidence="1" type="ORF">J2I46_12710</name>
</gene>
<comment type="caution">
    <text evidence="1">The sequence shown here is derived from an EMBL/GenBank/DDBJ whole genome shotgun (WGS) entry which is preliminary data.</text>
</comment>
<dbReference type="RefSeq" id="WP_207329408.1">
    <property type="nucleotide sequence ID" value="NZ_JAFMYW010000003.1"/>
</dbReference>
<keyword evidence="2" id="KW-1185">Reference proteome</keyword>
<protein>
    <submittedName>
        <fullName evidence="1">DUF2490 domain-containing protein</fullName>
    </submittedName>
</protein>
<evidence type="ECO:0000313" key="2">
    <source>
        <dbReference type="Proteomes" id="UP000664628"/>
    </source>
</evidence>
<name>A0ABS3JHG0_9BACT</name>